<dbReference type="InterPro" id="IPR050373">
    <property type="entry name" value="Fibrinogen_C-term_domain"/>
</dbReference>
<feature type="coiled-coil region" evidence="1">
    <location>
        <begin position="205"/>
        <end position="232"/>
    </location>
</feature>
<dbReference type="PANTHER" id="PTHR19143:SF327">
    <property type="entry name" value="FI21813P1-RELATED"/>
    <property type="match status" value="1"/>
</dbReference>
<dbReference type="GO" id="GO:0005615">
    <property type="term" value="C:extracellular space"/>
    <property type="evidence" value="ECO:0007669"/>
    <property type="project" value="TreeGrafter"/>
</dbReference>
<evidence type="ECO:0000313" key="6">
    <source>
        <dbReference type="Proteomes" id="UP001208570"/>
    </source>
</evidence>
<sequence length="626" mass="71975">MFPFKLQGVLRPLAVYSATFCCLLNAVGYACAERRTGNDESADAQCGGSETYYIHEYHVHTDGGTEDGAPTVVRPFSRPDPEQSSSVSYNRTLYMEEKTTWLERFRELSERLATERSRRVDMMARLVAWLSSAERSVPSRQARIQVNALKDMLVIWSDVEGWNYSRIAADRESATSEDLTSSQIGQDTEAEISARPCLTCNVSLMDDLRQVIADQKDELSETRNEIQKLHKRYLTTYAGYKKMVANVREVRRDLRSWEHRAGRLLRLYESQFDLNERGKVKESVARKKTDSGSLLDDIKALKRRVWCLERGEADPLLCPNVKSPKLVPSKEESASNDEHVSPKKVQPDEEVGHGGEDKEDEEGTVSIGNLIAANVTRLLEDSFVDAGKVLTEWHQDTVRRQRPKDCSEIDYWFQRREPVQIIYLAEGRRPVKTLCDEGWNVIMRNIPYGDKPLDWEEGVDRQWEHYKYGFGTFESDVFWFGNEYLYQLTNQADYQLRIDMIQTADDGKVFTEYAFFRVASEGEGYQLAVGDNMGTAGDVLGVHSPVPVDRQRFLTIDRHPDSMDNRLKFYRHGWWYPTVAIRHDPEGPPNPCFTHLTHNYPWICGRDGYQQLSSVIMKIRPLKDGL</sequence>
<dbReference type="PANTHER" id="PTHR19143">
    <property type="entry name" value="FIBRINOGEN/TENASCIN/ANGIOPOEITIN"/>
    <property type="match status" value="1"/>
</dbReference>
<dbReference type="Pfam" id="PF00147">
    <property type="entry name" value="Fibrinogen_C"/>
    <property type="match status" value="1"/>
</dbReference>
<accession>A0AAD9J542</accession>
<feature type="chain" id="PRO_5042186314" description="Fibrinogen C-terminal domain-containing protein" evidence="3">
    <location>
        <begin position="33"/>
        <end position="626"/>
    </location>
</feature>
<dbReference type="EMBL" id="JAODUP010000595">
    <property type="protein sequence ID" value="KAK2146599.1"/>
    <property type="molecule type" value="Genomic_DNA"/>
</dbReference>
<feature type="compositionally biased region" description="Basic and acidic residues" evidence="2">
    <location>
        <begin position="328"/>
        <end position="356"/>
    </location>
</feature>
<evidence type="ECO:0000313" key="5">
    <source>
        <dbReference type="EMBL" id="KAK2146599.1"/>
    </source>
</evidence>
<dbReference type="Gene3D" id="3.90.215.10">
    <property type="entry name" value="Gamma Fibrinogen, chain A, domain 1"/>
    <property type="match status" value="1"/>
</dbReference>
<dbReference type="Proteomes" id="UP001208570">
    <property type="component" value="Unassembled WGS sequence"/>
</dbReference>
<evidence type="ECO:0000259" key="4">
    <source>
        <dbReference type="PROSITE" id="PS51406"/>
    </source>
</evidence>
<organism evidence="5 6">
    <name type="scientific">Paralvinella palmiformis</name>
    <dbReference type="NCBI Taxonomy" id="53620"/>
    <lineage>
        <taxon>Eukaryota</taxon>
        <taxon>Metazoa</taxon>
        <taxon>Spiralia</taxon>
        <taxon>Lophotrochozoa</taxon>
        <taxon>Annelida</taxon>
        <taxon>Polychaeta</taxon>
        <taxon>Sedentaria</taxon>
        <taxon>Canalipalpata</taxon>
        <taxon>Terebellida</taxon>
        <taxon>Terebelliformia</taxon>
        <taxon>Alvinellidae</taxon>
        <taxon>Paralvinella</taxon>
    </lineage>
</organism>
<feature type="domain" description="Fibrinogen C-terminal" evidence="4">
    <location>
        <begin position="397"/>
        <end position="623"/>
    </location>
</feature>
<gene>
    <name evidence="5" type="ORF">LSH36_595g03025</name>
</gene>
<comment type="caution">
    <text evidence="5">The sequence shown here is derived from an EMBL/GenBank/DDBJ whole genome shotgun (WGS) entry which is preliminary data.</text>
</comment>
<proteinExistence type="predicted"/>
<evidence type="ECO:0000256" key="1">
    <source>
        <dbReference type="SAM" id="Coils"/>
    </source>
</evidence>
<feature type="region of interest" description="Disordered" evidence="2">
    <location>
        <begin position="319"/>
        <end position="365"/>
    </location>
</feature>
<dbReference type="PROSITE" id="PS51257">
    <property type="entry name" value="PROKAR_LIPOPROTEIN"/>
    <property type="match status" value="1"/>
</dbReference>
<feature type="signal peptide" evidence="3">
    <location>
        <begin position="1"/>
        <end position="32"/>
    </location>
</feature>
<dbReference type="PROSITE" id="PS51406">
    <property type="entry name" value="FIBRINOGEN_C_2"/>
    <property type="match status" value="1"/>
</dbReference>
<reference evidence="5" key="1">
    <citation type="journal article" date="2023" name="Mol. Biol. Evol.">
        <title>Third-Generation Sequencing Reveals the Adaptive Role of the Epigenome in Three Deep-Sea Polychaetes.</title>
        <authorList>
            <person name="Perez M."/>
            <person name="Aroh O."/>
            <person name="Sun Y."/>
            <person name="Lan Y."/>
            <person name="Juniper S.K."/>
            <person name="Young C.R."/>
            <person name="Angers B."/>
            <person name="Qian P.Y."/>
        </authorList>
    </citation>
    <scope>NUCLEOTIDE SEQUENCE</scope>
    <source>
        <strain evidence="5">P08H-3</strain>
    </source>
</reference>
<keyword evidence="3" id="KW-0732">Signal</keyword>
<keyword evidence="1" id="KW-0175">Coiled coil</keyword>
<dbReference type="GO" id="GO:0005102">
    <property type="term" value="F:signaling receptor binding"/>
    <property type="evidence" value="ECO:0007669"/>
    <property type="project" value="TreeGrafter"/>
</dbReference>
<evidence type="ECO:0000256" key="3">
    <source>
        <dbReference type="SAM" id="SignalP"/>
    </source>
</evidence>
<dbReference type="AlphaFoldDB" id="A0AAD9J542"/>
<dbReference type="InterPro" id="IPR014716">
    <property type="entry name" value="Fibrinogen_a/b/g_C_1"/>
</dbReference>
<keyword evidence="6" id="KW-1185">Reference proteome</keyword>
<dbReference type="SMART" id="SM00186">
    <property type="entry name" value="FBG"/>
    <property type="match status" value="1"/>
</dbReference>
<name>A0AAD9J542_9ANNE</name>
<dbReference type="InterPro" id="IPR036056">
    <property type="entry name" value="Fibrinogen-like_C"/>
</dbReference>
<dbReference type="InterPro" id="IPR002181">
    <property type="entry name" value="Fibrinogen_a/b/g_C_dom"/>
</dbReference>
<evidence type="ECO:0000256" key="2">
    <source>
        <dbReference type="SAM" id="MobiDB-lite"/>
    </source>
</evidence>
<dbReference type="SUPFAM" id="SSF56496">
    <property type="entry name" value="Fibrinogen C-terminal domain-like"/>
    <property type="match status" value="1"/>
</dbReference>
<protein>
    <recommendedName>
        <fullName evidence="4">Fibrinogen C-terminal domain-containing protein</fullName>
    </recommendedName>
</protein>